<evidence type="ECO:0000313" key="3">
    <source>
        <dbReference type="Proteomes" id="UP000520814"/>
    </source>
</evidence>
<comment type="caution">
    <text evidence="2">The sequence shown here is derived from an EMBL/GenBank/DDBJ whole genome shotgun (WGS) entry which is preliminary data.</text>
</comment>
<reference evidence="2 3" key="1">
    <citation type="submission" date="2020-08" db="EMBL/GenBank/DDBJ databases">
        <title>Genomic Encyclopedia of Type Strains, Phase IV (KMG-IV): sequencing the most valuable type-strain genomes for metagenomic binning, comparative biology and taxonomic classification.</title>
        <authorList>
            <person name="Goeker M."/>
        </authorList>
    </citation>
    <scope>NUCLEOTIDE SEQUENCE [LARGE SCALE GENOMIC DNA]</scope>
    <source>
        <strain evidence="2 3">DSM 23562</strain>
    </source>
</reference>
<keyword evidence="2" id="KW-0689">Ribosomal protein</keyword>
<dbReference type="Gene3D" id="3.40.630.30">
    <property type="match status" value="1"/>
</dbReference>
<dbReference type="EMBL" id="JACHGW010000005">
    <property type="protein sequence ID" value="MBB6053056.1"/>
    <property type="molecule type" value="Genomic_DNA"/>
</dbReference>
<dbReference type="CDD" id="cd04301">
    <property type="entry name" value="NAT_SF"/>
    <property type="match status" value="1"/>
</dbReference>
<protein>
    <submittedName>
        <fullName evidence="2">Ribosomal protein S18 acetylase RimI-like enzyme</fullName>
    </submittedName>
</protein>
<dbReference type="InterPro" id="IPR016181">
    <property type="entry name" value="Acyl_CoA_acyltransferase"/>
</dbReference>
<sequence>MSLLALIDDYLDAAPAQACDVERIGPFRLFFRRDSEMPEISYARPVRGERAGTLEEIAAVRAAFLARGRRPRWEYLEELNPELGALLVQAGIPAPTRRPLQVVTAERFHPESSTLAQVRYITPDEAPATDAVLATAFGGDPAEADGSFLRGLIERGACAVAAFVGGKPVAAGLHSPVGSATEVAGVGTHPEWRRKGLAGAVTSALVADALARGCGCIFLSAGDESVARVYGRLGFERVGTALDTMLPPEL</sequence>
<name>A0A7W9W999_ARMRO</name>
<dbReference type="SUPFAM" id="SSF55729">
    <property type="entry name" value="Acyl-CoA N-acyltransferases (Nat)"/>
    <property type="match status" value="1"/>
</dbReference>
<evidence type="ECO:0000259" key="1">
    <source>
        <dbReference type="PROSITE" id="PS51186"/>
    </source>
</evidence>
<evidence type="ECO:0000313" key="2">
    <source>
        <dbReference type="EMBL" id="MBB6053056.1"/>
    </source>
</evidence>
<dbReference type="Pfam" id="PF00583">
    <property type="entry name" value="Acetyltransf_1"/>
    <property type="match status" value="1"/>
</dbReference>
<gene>
    <name evidence="2" type="ORF">HNQ39_004888</name>
</gene>
<organism evidence="2 3">
    <name type="scientific">Armatimonas rosea</name>
    <dbReference type="NCBI Taxonomy" id="685828"/>
    <lineage>
        <taxon>Bacteria</taxon>
        <taxon>Bacillati</taxon>
        <taxon>Armatimonadota</taxon>
        <taxon>Armatimonadia</taxon>
        <taxon>Armatimonadales</taxon>
        <taxon>Armatimonadaceae</taxon>
        <taxon>Armatimonas</taxon>
    </lineage>
</organism>
<dbReference type="PROSITE" id="PS51186">
    <property type="entry name" value="GNAT"/>
    <property type="match status" value="1"/>
</dbReference>
<dbReference type="GO" id="GO:0005840">
    <property type="term" value="C:ribosome"/>
    <property type="evidence" value="ECO:0007669"/>
    <property type="project" value="UniProtKB-KW"/>
</dbReference>
<dbReference type="GO" id="GO:0016747">
    <property type="term" value="F:acyltransferase activity, transferring groups other than amino-acyl groups"/>
    <property type="evidence" value="ECO:0007669"/>
    <property type="project" value="InterPro"/>
</dbReference>
<accession>A0A7W9W999</accession>
<proteinExistence type="predicted"/>
<dbReference type="InterPro" id="IPR000182">
    <property type="entry name" value="GNAT_dom"/>
</dbReference>
<keyword evidence="2" id="KW-0687">Ribonucleoprotein</keyword>
<keyword evidence="3" id="KW-1185">Reference proteome</keyword>
<feature type="domain" description="N-acetyltransferase" evidence="1">
    <location>
        <begin position="116"/>
        <end position="250"/>
    </location>
</feature>
<dbReference type="AlphaFoldDB" id="A0A7W9W999"/>
<dbReference type="Proteomes" id="UP000520814">
    <property type="component" value="Unassembled WGS sequence"/>
</dbReference>
<dbReference type="RefSeq" id="WP_184202977.1">
    <property type="nucleotide sequence ID" value="NZ_JACHGW010000005.1"/>
</dbReference>